<dbReference type="AlphaFoldDB" id="A0A819XX80"/>
<reference evidence="2" key="1">
    <citation type="submission" date="2021-02" db="EMBL/GenBank/DDBJ databases">
        <authorList>
            <person name="Nowell W R."/>
        </authorList>
    </citation>
    <scope>NUCLEOTIDE SEQUENCE</scope>
</reference>
<accession>A0A819XX80</accession>
<evidence type="ECO:0000313" key="3">
    <source>
        <dbReference type="Proteomes" id="UP000663836"/>
    </source>
</evidence>
<protein>
    <submittedName>
        <fullName evidence="2">Uncharacterized protein</fullName>
    </submittedName>
</protein>
<feature type="region of interest" description="Disordered" evidence="1">
    <location>
        <begin position="64"/>
        <end position="102"/>
    </location>
</feature>
<evidence type="ECO:0000313" key="2">
    <source>
        <dbReference type="EMBL" id="CAF4146057.1"/>
    </source>
</evidence>
<name>A0A819XX80_9BILA</name>
<proteinExistence type="predicted"/>
<dbReference type="EMBL" id="CAJOBD010010034">
    <property type="protein sequence ID" value="CAF4146057.1"/>
    <property type="molecule type" value="Genomic_DNA"/>
</dbReference>
<gene>
    <name evidence="2" type="ORF">JBS370_LOCUS33740</name>
</gene>
<sequence length="127" mass="14398">MQRAYLHQKYNEGETSGAKWDAATVAQHMETAKENGKFIFEPDQFLTASQIKSYFSRVTRKRRTVARDSQIALHPADPSSYDEEDERSQQDEDDQDFDAATTSSEAFTLLNQAIDTLDDILANQASE</sequence>
<evidence type="ECO:0000256" key="1">
    <source>
        <dbReference type="SAM" id="MobiDB-lite"/>
    </source>
</evidence>
<comment type="caution">
    <text evidence="2">The sequence shown here is derived from an EMBL/GenBank/DDBJ whole genome shotgun (WGS) entry which is preliminary data.</text>
</comment>
<dbReference type="Proteomes" id="UP000663836">
    <property type="component" value="Unassembled WGS sequence"/>
</dbReference>
<organism evidence="2 3">
    <name type="scientific">Rotaria sordida</name>
    <dbReference type="NCBI Taxonomy" id="392033"/>
    <lineage>
        <taxon>Eukaryota</taxon>
        <taxon>Metazoa</taxon>
        <taxon>Spiralia</taxon>
        <taxon>Gnathifera</taxon>
        <taxon>Rotifera</taxon>
        <taxon>Eurotatoria</taxon>
        <taxon>Bdelloidea</taxon>
        <taxon>Philodinida</taxon>
        <taxon>Philodinidae</taxon>
        <taxon>Rotaria</taxon>
    </lineage>
</organism>
<feature type="compositionally biased region" description="Acidic residues" evidence="1">
    <location>
        <begin position="80"/>
        <end position="97"/>
    </location>
</feature>